<feature type="transmembrane region" description="Helical" evidence="1">
    <location>
        <begin position="17"/>
        <end position="36"/>
    </location>
</feature>
<reference evidence="2 3" key="1">
    <citation type="submission" date="2022-04" db="EMBL/GenBank/DDBJ databases">
        <title>Streptomyces sp. nov. LCR6-01 isolated from Lichen of Dirinaria sp.</title>
        <authorList>
            <person name="Kanchanasin P."/>
            <person name="Tanasupawat S."/>
            <person name="Phongsopitanun W."/>
        </authorList>
    </citation>
    <scope>NUCLEOTIDE SEQUENCE [LARGE SCALE GENOMIC DNA]</scope>
    <source>
        <strain evidence="2 3">LCR6-01</strain>
    </source>
</reference>
<accession>A0ABT0IFW7</accession>
<dbReference type="RefSeq" id="WP_248636155.1">
    <property type="nucleotide sequence ID" value="NZ_JALPTH010000025.1"/>
</dbReference>
<keyword evidence="1" id="KW-1133">Transmembrane helix</keyword>
<dbReference type="EMBL" id="JALPTH010000025">
    <property type="protein sequence ID" value="MCK8680233.1"/>
    <property type="molecule type" value="Genomic_DNA"/>
</dbReference>
<evidence type="ECO:0000313" key="2">
    <source>
        <dbReference type="EMBL" id="MCK8680233.1"/>
    </source>
</evidence>
<protein>
    <submittedName>
        <fullName evidence="2">Uncharacterized protein</fullName>
    </submittedName>
</protein>
<sequence>MSAGPAWVLLGAYGTGALPWSVLALLVPVAAVVAAARTRGFPPRPAGG</sequence>
<comment type="caution">
    <text evidence="2">The sequence shown here is derived from an EMBL/GenBank/DDBJ whole genome shotgun (WGS) entry which is preliminary data.</text>
</comment>
<keyword evidence="1" id="KW-0472">Membrane</keyword>
<name>A0ABT0IFW7_9ACTN</name>
<organism evidence="2 3">
    <name type="scientific">Streptomyces lichenis</name>
    <dbReference type="NCBI Taxonomy" id="2306967"/>
    <lineage>
        <taxon>Bacteria</taxon>
        <taxon>Bacillati</taxon>
        <taxon>Actinomycetota</taxon>
        <taxon>Actinomycetes</taxon>
        <taxon>Kitasatosporales</taxon>
        <taxon>Streptomycetaceae</taxon>
        <taxon>Streptomyces</taxon>
    </lineage>
</organism>
<evidence type="ECO:0000256" key="1">
    <source>
        <dbReference type="SAM" id="Phobius"/>
    </source>
</evidence>
<proteinExistence type="predicted"/>
<keyword evidence="1" id="KW-0812">Transmembrane</keyword>
<evidence type="ECO:0000313" key="3">
    <source>
        <dbReference type="Proteomes" id="UP001522868"/>
    </source>
</evidence>
<keyword evidence="3" id="KW-1185">Reference proteome</keyword>
<dbReference type="Proteomes" id="UP001522868">
    <property type="component" value="Unassembled WGS sequence"/>
</dbReference>
<gene>
    <name evidence="2" type="ORF">M1O15_23095</name>
</gene>